<keyword evidence="7" id="KW-1185">Reference proteome</keyword>
<dbReference type="CDD" id="cd00038">
    <property type="entry name" value="CAP_ED"/>
    <property type="match status" value="1"/>
</dbReference>
<gene>
    <name evidence="6" type="ORF">JOF55_001935</name>
</gene>
<dbReference type="PROSITE" id="PS51063">
    <property type="entry name" value="HTH_CRP_2"/>
    <property type="match status" value="1"/>
</dbReference>
<dbReference type="Gene3D" id="2.60.120.10">
    <property type="entry name" value="Jelly Rolls"/>
    <property type="match status" value="1"/>
</dbReference>
<protein>
    <submittedName>
        <fullName evidence="6">CRP/FNR family transcriptional regulator</fullName>
    </submittedName>
</protein>
<dbReference type="PANTHER" id="PTHR24567:SF26">
    <property type="entry name" value="REGULATORY PROTEIN YEIL"/>
    <property type="match status" value="1"/>
</dbReference>
<evidence type="ECO:0000259" key="4">
    <source>
        <dbReference type="PROSITE" id="PS50042"/>
    </source>
</evidence>
<evidence type="ECO:0000259" key="5">
    <source>
        <dbReference type="PROSITE" id="PS51063"/>
    </source>
</evidence>
<dbReference type="InterPro" id="IPR036390">
    <property type="entry name" value="WH_DNA-bd_sf"/>
</dbReference>
<feature type="domain" description="Cyclic nucleotide-binding" evidence="4">
    <location>
        <begin position="15"/>
        <end position="117"/>
    </location>
</feature>
<dbReference type="InterPro" id="IPR050397">
    <property type="entry name" value="Env_Response_Regulators"/>
</dbReference>
<keyword evidence="3" id="KW-0804">Transcription</keyword>
<dbReference type="GO" id="GO:0003700">
    <property type="term" value="F:DNA-binding transcription factor activity"/>
    <property type="evidence" value="ECO:0007669"/>
    <property type="project" value="TreeGrafter"/>
</dbReference>
<proteinExistence type="predicted"/>
<dbReference type="SUPFAM" id="SSF46785">
    <property type="entry name" value="Winged helix' DNA-binding domain"/>
    <property type="match status" value="1"/>
</dbReference>
<feature type="domain" description="HTH crp-type" evidence="5">
    <location>
        <begin position="149"/>
        <end position="218"/>
    </location>
</feature>
<dbReference type="EMBL" id="JAVDXW010000001">
    <property type="protein sequence ID" value="MDR7301754.1"/>
    <property type="molecule type" value="Genomic_DNA"/>
</dbReference>
<dbReference type="SMART" id="SM00419">
    <property type="entry name" value="HTH_CRP"/>
    <property type="match status" value="1"/>
</dbReference>
<dbReference type="Pfam" id="PF13545">
    <property type="entry name" value="HTH_Crp_2"/>
    <property type="match status" value="1"/>
</dbReference>
<dbReference type="InterPro" id="IPR000595">
    <property type="entry name" value="cNMP-bd_dom"/>
</dbReference>
<keyword evidence="2" id="KW-0238">DNA-binding</keyword>
<evidence type="ECO:0000256" key="1">
    <source>
        <dbReference type="ARBA" id="ARBA00023015"/>
    </source>
</evidence>
<evidence type="ECO:0000256" key="3">
    <source>
        <dbReference type="ARBA" id="ARBA00023163"/>
    </source>
</evidence>
<dbReference type="InterPro" id="IPR014710">
    <property type="entry name" value="RmlC-like_jellyroll"/>
</dbReference>
<keyword evidence="1" id="KW-0805">Transcription regulation</keyword>
<dbReference type="Proteomes" id="UP001180845">
    <property type="component" value="Unassembled WGS sequence"/>
</dbReference>
<dbReference type="AlphaFoldDB" id="A0AAE3ZEX1"/>
<dbReference type="Gene3D" id="1.10.10.10">
    <property type="entry name" value="Winged helix-like DNA-binding domain superfamily/Winged helix DNA-binding domain"/>
    <property type="match status" value="1"/>
</dbReference>
<dbReference type="RefSeq" id="WP_310272680.1">
    <property type="nucleotide sequence ID" value="NZ_JAVDXW010000001.1"/>
</dbReference>
<dbReference type="PANTHER" id="PTHR24567">
    <property type="entry name" value="CRP FAMILY TRANSCRIPTIONAL REGULATORY PROTEIN"/>
    <property type="match status" value="1"/>
</dbReference>
<dbReference type="PROSITE" id="PS50042">
    <property type="entry name" value="CNMP_BINDING_3"/>
    <property type="match status" value="1"/>
</dbReference>
<dbReference type="SUPFAM" id="SSF51206">
    <property type="entry name" value="cAMP-binding domain-like"/>
    <property type="match status" value="1"/>
</dbReference>
<reference evidence="6" key="1">
    <citation type="submission" date="2023-07" db="EMBL/GenBank/DDBJ databases">
        <title>Sequencing the genomes of 1000 actinobacteria strains.</title>
        <authorList>
            <person name="Klenk H.-P."/>
        </authorList>
    </citation>
    <scope>NUCLEOTIDE SEQUENCE</scope>
    <source>
        <strain evidence="6">DSM 45977</strain>
    </source>
</reference>
<dbReference type="GO" id="GO:0003677">
    <property type="term" value="F:DNA binding"/>
    <property type="evidence" value="ECO:0007669"/>
    <property type="project" value="UniProtKB-KW"/>
</dbReference>
<dbReference type="Pfam" id="PF00027">
    <property type="entry name" value="cNMP_binding"/>
    <property type="match status" value="1"/>
</dbReference>
<dbReference type="InterPro" id="IPR018490">
    <property type="entry name" value="cNMP-bd_dom_sf"/>
</dbReference>
<accession>A0AAE3ZEX1</accession>
<organism evidence="6 7">
    <name type="scientific">Haloactinomyces albus</name>
    <dbReference type="NCBI Taxonomy" id="1352928"/>
    <lineage>
        <taxon>Bacteria</taxon>
        <taxon>Bacillati</taxon>
        <taxon>Actinomycetota</taxon>
        <taxon>Actinomycetes</taxon>
        <taxon>Actinopolysporales</taxon>
        <taxon>Actinopolysporaceae</taxon>
        <taxon>Haloactinomyces</taxon>
    </lineage>
</organism>
<evidence type="ECO:0000256" key="2">
    <source>
        <dbReference type="ARBA" id="ARBA00023125"/>
    </source>
</evidence>
<dbReference type="InterPro" id="IPR012318">
    <property type="entry name" value="HTH_CRP"/>
</dbReference>
<evidence type="ECO:0000313" key="6">
    <source>
        <dbReference type="EMBL" id="MDR7301754.1"/>
    </source>
</evidence>
<dbReference type="InterPro" id="IPR036388">
    <property type="entry name" value="WH-like_DNA-bd_sf"/>
</dbReference>
<evidence type="ECO:0000313" key="7">
    <source>
        <dbReference type="Proteomes" id="UP001180845"/>
    </source>
</evidence>
<comment type="caution">
    <text evidence="6">The sequence shown here is derived from an EMBL/GenBank/DDBJ whole genome shotgun (WGS) entry which is preliminary data.</text>
</comment>
<name>A0AAE3ZEX1_9ACTN</name>
<sequence length="228" mass="24952">MSTDPEVISSLARSRLSGLPREVLGRVIARSTDLHVRAGRVLVRTDRTEVFCYLLVSGLLRSYLTSPAGRQVTIRYSRPGSLLGITTLFASGAVPANLQAVTDARMLCLQPATLQSLARTDVRVGHAFLVELSDRTVTYMNAVGDAVFSSLHDRVLSHLLDIATPGQQSSELSARISQQDLADQVGTVREVVVRILRELRSAGLVRTERDRIVLLDAARLHTRLNGRS</sequence>
<dbReference type="GO" id="GO:0005829">
    <property type="term" value="C:cytosol"/>
    <property type="evidence" value="ECO:0007669"/>
    <property type="project" value="TreeGrafter"/>
</dbReference>
<dbReference type="SMART" id="SM00100">
    <property type="entry name" value="cNMP"/>
    <property type="match status" value="1"/>
</dbReference>